<protein>
    <submittedName>
        <fullName evidence="1">Uncharacterized protein</fullName>
    </submittedName>
</protein>
<evidence type="ECO:0000313" key="2">
    <source>
        <dbReference type="Proteomes" id="UP000019132"/>
    </source>
</evidence>
<reference evidence="2" key="2">
    <citation type="submission" date="2010-04" db="EMBL/GenBank/DDBJ databases">
        <authorList>
            <person name="Buell R."/>
            <person name="Hamilton J."/>
            <person name="Hostetler J."/>
        </authorList>
    </citation>
    <scope>NUCLEOTIDE SEQUENCE [LARGE SCALE GENOMIC DNA]</scope>
    <source>
        <strain evidence="2">DAOM:BR144</strain>
    </source>
</reference>
<dbReference type="SUPFAM" id="SSF48371">
    <property type="entry name" value="ARM repeat"/>
    <property type="match status" value="1"/>
</dbReference>
<dbReference type="Proteomes" id="UP000019132">
    <property type="component" value="Unassembled WGS sequence"/>
</dbReference>
<keyword evidence="2" id="KW-1185">Reference proteome</keyword>
<dbReference type="InterPro" id="IPR038905">
    <property type="entry name" value="ARMC2"/>
</dbReference>
<name>K3X579_GLOUD</name>
<dbReference type="VEuPathDB" id="FungiDB:PYU1_G012352"/>
<dbReference type="InterPro" id="IPR016024">
    <property type="entry name" value="ARM-type_fold"/>
</dbReference>
<reference evidence="2" key="1">
    <citation type="journal article" date="2010" name="Genome Biol.">
        <title>Genome sequence of the necrotrophic plant pathogen Pythium ultimum reveals original pathogenicity mechanisms and effector repertoire.</title>
        <authorList>
            <person name="Levesque C.A."/>
            <person name="Brouwer H."/>
            <person name="Cano L."/>
            <person name="Hamilton J.P."/>
            <person name="Holt C."/>
            <person name="Huitema E."/>
            <person name="Raffaele S."/>
            <person name="Robideau G.P."/>
            <person name="Thines M."/>
            <person name="Win J."/>
            <person name="Zerillo M.M."/>
            <person name="Beakes G.W."/>
            <person name="Boore J.L."/>
            <person name="Busam D."/>
            <person name="Dumas B."/>
            <person name="Ferriera S."/>
            <person name="Fuerstenberg S.I."/>
            <person name="Gachon C.M."/>
            <person name="Gaulin E."/>
            <person name="Govers F."/>
            <person name="Grenville-Briggs L."/>
            <person name="Horner N."/>
            <person name="Hostetler J."/>
            <person name="Jiang R.H."/>
            <person name="Johnson J."/>
            <person name="Krajaejun T."/>
            <person name="Lin H."/>
            <person name="Meijer H.J."/>
            <person name="Moore B."/>
            <person name="Morris P."/>
            <person name="Phuntmart V."/>
            <person name="Puiu D."/>
            <person name="Shetty J."/>
            <person name="Stajich J.E."/>
            <person name="Tripathy S."/>
            <person name="Wawra S."/>
            <person name="van West P."/>
            <person name="Whitty B.R."/>
            <person name="Coutinho P.M."/>
            <person name="Henrissat B."/>
            <person name="Martin F."/>
            <person name="Thomas P.D."/>
            <person name="Tyler B.M."/>
            <person name="De Vries R.P."/>
            <person name="Kamoun S."/>
            <person name="Yandell M."/>
            <person name="Tisserat N."/>
            <person name="Buell C.R."/>
        </authorList>
    </citation>
    <scope>NUCLEOTIDE SEQUENCE</scope>
    <source>
        <strain evidence="2">DAOM:BR144</strain>
    </source>
</reference>
<dbReference type="InParanoid" id="K3X579"/>
<dbReference type="Gene3D" id="1.25.10.10">
    <property type="entry name" value="Leucine-rich Repeat Variant"/>
    <property type="match status" value="1"/>
</dbReference>
<dbReference type="EMBL" id="GL376608">
    <property type="status" value="NOT_ANNOTATED_CDS"/>
    <property type="molecule type" value="Genomic_DNA"/>
</dbReference>
<dbReference type="InterPro" id="IPR011989">
    <property type="entry name" value="ARM-like"/>
</dbReference>
<accession>K3X579</accession>
<dbReference type="PANTHER" id="PTHR21356:SF1">
    <property type="entry name" value="ARMADILLO REPEAT-CONTAINING PROTEIN 2"/>
    <property type="match status" value="1"/>
</dbReference>
<dbReference type="AlphaFoldDB" id="K3X579"/>
<sequence length="492" mass="54671">MFSKDSANDAFFYDVHYVEAALCTIAKVSAICCKDAVLRSKRYGGNIPQDDLNENEEFFIERIVLPFPIKTLIYLAGTLKNTSNADEKMLKLLATNGAIAILSDTTRWRSSQVAQVKEIAQFLIQITGILRNLSVAKSYQKQFLEAQVPSRLCAMIPAFIDHLELMGNVSRILSKLTLHELPRAQINNHMATNLRNLLAVVDVDQNKSLSLLNQQRSETSRFQDSLLVRMYFVLGNLCAGNDRDRQCVAFECNGIAVLLRALQFYALQYTNGVASSQCGNEEKDGLGEQTGEVLVKLVRLLANIAINAEVAAQLNARDEMGVLLETLDQSQRVGDEELMLNIVSCITNVSYYSSATPVSEPKSSQTIPKVSKYSFIETNRIVLTSLLAQILLDRNEEAVVEATRAFGNLTRFKDVLAYMCDHKVLDCFVVLLDHSNREIVYTVCGVLMNAALDESTRRKLLQVRAADVGGSNSSGDDRGDVRNLLLGIVDHR</sequence>
<dbReference type="PANTHER" id="PTHR21356">
    <property type="entry name" value="ARMADILLO REPEAT CONTAINING 2"/>
    <property type="match status" value="1"/>
</dbReference>
<reference evidence="1" key="3">
    <citation type="submission" date="2015-02" db="UniProtKB">
        <authorList>
            <consortium name="EnsemblProtists"/>
        </authorList>
    </citation>
    <scope>IDENTIFICATION</scope>
    <source>
        <strain evidence="1">DAOM BR144</strain>
    </source>
</reference>
<evidence type="ECO:0000313" key="1">
    <source>
        <dbReference type="EnsemblProtists" id="PYU1_T012378"/>
    </source>
</evidence>
<dbReference type="EnsemblProtists" id="PYU1_T012378">
    <property type="protein sequence ID" value="PYU1_T012378"/>
    <property type="gene ID" value="PYU1_G012352"/>
</dbReference>
<dbReference type="eggNOG" id="KOG1048">
    <property type="taxonomic scope" value="Eukaryota"/>
</dbReference>
<dbReference type="HOGENOM" id="CLU_007173_0_0_1"/>
<dbReference type="STRING" id="431595.K3X579"/>
<organism evidence="1 2">
    <name type="scientific">Globisporangium ultimum (strain ATCC 200006 / CBS 805.95 / DAOM BR144)</name>
    <name type="common">Pythium ultimum</name>
    <dbReference type="NCBI Taxonomy" id="431595"/>
    <lineage>
        <taxon>Eukaryota</taxon>
        <taxon>Sar</taxon>
        <taxon>Stramenopiles</taxon>
        <taxon>Oomycota</taxon>
        <taxon>Peronosporomycetes</taxon>
        <taxon>Pythiales</taxon>
        <taxon>Pythiaceae</taxon>
        <taxon>Globisporangium</taxon>
    </lineage>
</organism>
<dbReference type="GO" id="GO:0044782">
    <property type="term" value="P:cilium organization"/>
    <property type="evidence" value="ECO:0007669"/>
    <property type="project" value="TreeGrafter"/>
</dbReference>
<proteinExistence type="predicted"/>